<name>A0A4C1YV30_EUMVA</name>
<proteinExistence type="predicted"/>
<evidence type="ECO:0000313" key="3">
    <source>
        <dbReference type="Proteomes" id="UP000299102"/>
    </source>
</evidence>
<feature type="compositionally biased region" description="Basic residues" evidence="1">
    <location>
        <begin position="64"/>
        <end position="75"/>
    </location>
</feature>
<dbReference type="EMBL" id="BGZK01001387">
    <property type="protein sequence ID" value="GBP78823.1"/>
    <property type="molecule type" value="Genomic_DNA"/>
</dbReference>
<feature type="compositionally biased region" description="Basic residues" evidence="1">
    <location>
        <begin position="82"/>
        <end position="106"/>
    </location>
</feature>
<organism evidence="2 3">
    <name type="scientific">Eumeta variegata</name>
    <name type="common">Bagworm moth</name>
    <name type="synonym">Eumeta japonica</name>
    <dbReference type="NCBI Taxonomy" id="151549"/>
    <lineage>
        <taxon>Eukaryota</taxon>
        <taxon>Metazoa</taxon>
        <taxon>Ecdysozoa</taxon>
        <taxon>Arthropoda</taxon>
        <taxon>Hexapoda</taxon>
        <taxon>Insecta</taxon>
        <taxon>Pterygota</taxon>
        <taxon>Neoptera</taxon>
        <taxon>Endopterygota</taxon>
        <taxon>Lepidoptera</taxon>
        <taxon>Glossata</taxon>
        <taxon>Ditrysia</taxon>
        <taxon>Tineoidea</taxon>
        <taxon>Psychidae</taxon>
        <taxon>Oiketicinae</taxon>
        <taxon>Eumeta</taxon>
    </lineage>
</organism>
<keyword evidence="3" id="KW-1185">Reference proteome</keyword>
<gene>
    <name evidence="2" type="ORF">EVAR_65333_1</name>
</gene>
<protein>
    <submittedName>
        <fullName evidence="2">Uncharacterized protein</fullName>
    </submittedName>
</protein>
<accession>A0A4C1YV30</accession>
<reference evidence="2 3" key="1">
    <citation type="journal article" date="2019" name="Commun. Biol.">
        <title>The bagworm genome reveals a unique fibroin gene that provides high tensile strength.</title>
        <authorList>
            <person name="Kono N."/>
            <person name="Nakamura H."/>
            <person name="Ohtoshi R."/>
            <person name="Tomita M."/>
            <person name="Numata K."/>
            <person name="Arakawa K."/>
        </authorList>
    </citation>
    <scope>NUCLEOTIDE SEQUENCE [LARGE SCALE GENOMIC DNA]</scope>
</reference>
<dbReference type="AlphaFoldDB" id="A0A4C1YV30"/>
<comment type="caution">
    <text evidence="2">The sequence shown here is derived from an EMBL/GenBank/DDBJ whole genome shotgun (WGS) entry which is preliminary data.</text>
</comment>
<evidence type="ECO:0000256" key="1">
    <source>
        <dbReference type="SAM" id="MobiDB-lite"/>
    </source>
</evidence>
<dbReference type="Proteomes" id="UP000299102">
    <property type="component" value="Unassembled WGS sequence"/>
</dbReference>
<evidence type="ECO:0000313" key="2">
    <source>
        <dbReference type="EMBL" id="GBP78823.1"/>
    </source>
</evidence>
<feature type="region of interest" description="Disordered" evidence="1">
    <location>
        <begin position="53"/>
        <end position="178"/>
    </location>
</feature>
<sequence length="213" mass="23829">MSGIEIKNSTGTIIKSGNEIWIDSKVFHIKNEEYILCPDYQNLTYLTKLVTTKRGTQGAVTDARRRRQRGRRAGVRRGGGAHPRHVARRARRAPGGSRSRRRRRALCYRPWAGTARDSDRHRPSTSCAPRPNTIRISREIGKSTRRAPSPPPTRPPRALTRSQMTRARRPGAAAGPTARRYCKLKVHAACSQGARGYKKTSTQRTALVATVKL</sequence>